<dbReference type="FunFam" id="1.20.1050.10:FF:000038">
    <property type="entry name" value="Glutathione S-transferase omega-like 2"/>
    <property type="match status" value="1"/>
</dbReference>
<evidence type="ECO:0000256" key="12">
    <source>
        <dbReference type="ARBA" id="ARBA00055859"/>
    </source>
</evidence>
<evidence type="ECO:0000256" key="8">
    <source>
        <dbReference type="ARBA" id="ARBA00023316"/>
    </source>
</evidence>
<feature type="active site" description="Proton donor/acceptor" evidence="14">
    <location>
        <position position="229"/>
    </location>
</feature>
<dbReference type="SFLD" id="SFLDG01206">
    <property type="entry name" value="Xi.1"/>
    <property type="match status" value="1"/>
</dbReference>
<evidence type="ECO:0000256" key="13">
    <source>
        <dbReference type="ARBA" id="ARBA00070045"/>
    </source>
</evidence>
<gene>
    <name evidence="18" type="ORF">B9Z19DRAFT_1196035</name>
</gene>
<comment type="caution">
    <text evidence="18">The sequence shown here is derived from an EMBL/GenBank/DDBJ whole genome shotgun (WGS) entry which is preliminary data.</text>
</comment>
<dbReference type="PIRSF" id="PIRSF015753">
    <property type="entry name" value="GST"/>
    <property type="match status" value="1"/>
</dbReference>
<keyword evidence="19" id="KW-1185">Reference proteome</keyword>
<proteinExistence type="inferred from homology"/>
<comment type="subcellular location">
    <subcellularLocation>
        <location evidence="1">Cytoplasm</location>
    </subcellularLocation>
</comment>
<feature type="site" description="Lowers pKa of active site Cys" evidence="16">
    <location>
        <position position="334"/>
    </location>
</feature>
<dbReference type="EC" id="1.8.5.1" evidence="3"/>
<dbReference type="PANTHER" id="PTHR32419">
    <property type="entry name" value="GLUTATHIONYL-HYDROQUINONE REDUCTASE"/>
    <property type="match status" value="1"/>
</dbReference>
<dbReference type="SFLD" id="SFLDS00019">
    <property type="entry name" value="Glutathione_Transferase_(cytos"/>
    <property type="match status" value="1"/>
</dbReference>
<dbReference type="InterPro" id="IPR036249">
    <property type="entry name" value="Thioredoxin-like_sf"/>
</dbReference>
<evidence type="ECO:0000256" key="1">
    <source>
        <dbReference type="ARBA" id="ARBA00004496"/>
    </source>
</evidence>
<dbReference type="Proteomes" id="UP000244722">
    <property type="component" value="Unassembled WGS sequence"/>
</dbReference>
<dbReference type="GO" id="GO:0004364">
    <property type="term" value="F:glutathione transferase activity"/>
    <property type="evidence" value="ECO:0007669"/>
    <property type="project" value="UniProtKB-EC"/>
</dbReference>
<evidence type="ECO:0000313" key="19">
    <source>
        <dbReference type="Proteomes" id="UP000244722"/>
    </source>
</evidence>
<dbReference type="AlphaFoldDB" id="A0A2T6ZGX5"/>
<feature type="binding site" evidence="15">
    <location>
        <begin position="161"/>
        <end position="164"/>
    </location>
    <ligand>
        <name>glutathione</name>
        <dbReference type="ChEBI" id="CHEBI:57925"/>
    </ligand>
</feature>
<dbReference type="GO" id="GO:0005737">
    <property type="term" value="C:cytoplasm"/>
    <property type="evidence" value="ECO:0007669"/>
    <property type="project" value="UniProtKB-SubCell"/>
</dbReference>
<accession>A0A2T6ZGX5</accession>
<sequence length="360" mass="41729">MFLRPFVRQTFSHSSSPLKAWSSLRRQLNCREMSSSGQKVTDWVPTDSKTGEFNRKPSSFTDVVSRGPNAKFPPEKGRYHLYVSYACPWAHRTLITRELKGLQDVIGVSVVHWHLGEGGWRFGTIEEAAEYPEVAISPETNTGASFLKDIYFKAQPNYDGRYTVPTFWDKKNKTIVSNESSEIIRFLYTEFDDLIDESKKGVTYYPKNLRKEIDELNEWIYATVNNGVYKAGFATKQEPYEAAVTKLFESLDRIEKILKDSDGPYILGKVLTEADIRLYPTIVRFDPVYVQHFKCNLRMIRHDYPAIEKWMKHLYYDIPGFKETTNFEHIKKHYTRSHSQINPKAITPLGPVPDIMPKDT</sequence>
<dbReference type="InterPro" id="IPR040079">
    <property type="entry name" value="Glutathione_S-Trfase"/>
</dbReference>
<keyword evidence="6 18" id="KW-0808">Transferase</keyword>
<name>A0A2T6ZGX5_TUBBO</name>
<dbReference type="STRING" id="42251.A0A2T6ZGX5"/>
<reference evidence="18 19" key="1">
    <citation type="submission" date="2017-04" db="EMBL/GenBank/DDBJ databases">
        <title>Draft genome sequence of Tuber borchii Vittad., a whitish edible truffle.</title>
        <authorList>
            <consortium name="DOE Joint Genome Institute"/>
            <person name="Murat C."/>
            <person name="Kuo A."/>
            <person name="Barry K.W."/>
            <person name="Clum A."/>
            <person name="Dockter R.B."/>
            <person name="Fauchery L."/>
            <person name="Iotti M."/>
            <person name="Kohler A."/>
            <person name="Labutti K."/>
            <person name="Lindquist E.A."/>
            <person name="Lipzen A."/>
            <person name="Ohm R.A."/>
            <person name="Wang M."/>
            <person name="Grigoriev I.V."/>
            <person name="Zambonelli A."/>
            <person name="Martin F.M."/>
        </authorList>
    </citation>
    <scope>NUCLEOTIDE SEQUENCE [LARGE SCALE GENOMIC DNA]</scope>
    <source>
        <strain evidence="18 19">Tbo3840</strain>
    </source>
</reference>
<dbReference type="InterPro" id="IPR016639">
    <property type="entry name" value="GST_Omega/GSH"/>
</dbReference>
<dbReference type="SUPFAM" id="SSF47616">
    <property type="entry name" value="GST C-terminal domain-like"/>
    <property type="match status" value="1"/>
</dbReference>
<feature type="active site" description="Nucleophile" evidence="14">
    <location>
        <position position="87"/>
    </location>
</feature>
<dbReference type="SUPFAM" id="SSF52833">
    <property type="entry name" value="Thioredoxin-like"/>
    <property type="match status" value="1"/>
</dbReference>
<evidence type="ECO:0000256" key="10">
    <source>
        <dbReference type="ARBA" id="ARBA00047960"/>
    </source>
</evidence>
<evidence type="ECO:0000256" key="15">
    <source>
        <dbReference type="PIRSR" id="PIRSR015753-2"/>
    </source>
</evidence>
<evidence type="ECO:0000256" key="2">
    <source>
        <dbReference type="ARBA" id="ARBA00011067"/>
    </source>
</evidence>
<evidence type="ECO:0000256" key="14">
    <source>
        <dbReference type="PIRSR" id="PIRSR015753-1"/>
    </source>
</evidence>
<protein>
    <recommendedName>
        <fullName evidence="13">Glutathione S-transferase omega-like 2</fullName>
        <ecNumber evidence="3">1.8.5.1</ecNumber>
        <ecNumber evidence="4">2.5.1.18</ecNumber>
    </recommendedName>
    <alternativeName>
        <fullName evidence="9">Glutathione-dependent dehydroascorbate reductase</fullName>
    </alternativeName>
</protein>
<evidence type="ECO:0000256" key="11">
    <source>
        <dbReference type="ARBA" id="ARBA00049544"/>
    </source>
</evidence>
<organism evidence="18 19">
    <name type="scientific">Tuber borchii</name>
    <name type="common">White truffle</name>
    <dbReference type="NCBI Taxonomy" id="42251"/>
    <lineage>
        <taxon>Eukaryota</taxon>
        <taxon>Fungi</taxon>
        <taxon>Dikarya</taxon>
        <taxon>Ascomycota</taxon>
        <taxon>Pezizomycotina</taxon>
        <taxon>Pezizomycetes</taxon>
        <taxon>Pezizales</taxon>
        <taxon>Tuberaceae</taxon>
        <taxon>Tuber</taxon>
    </lineage>
</organism>
<comment type="function">
    <text evidence="12">Active as '1-Cys' thiol transferase against beta-hydroxyethyl disulfide (HED), as dehydroascorbate reductase and as dimethylarsinic acid reductase, while not active against the standard GST substrate 1-chloro-2,4-dinitrobenzene (CDNB). May be involved in cell wall organization and biogenesis.</text>
</comment>
<feature type="binding site" evidence="15">
    <location>
        <position position="120"/>
    </location>
    <ligand>
        <name>glutathione</name>
        <dbReference type="ChEBI" id="CHEBI:57925"/>
    </ligand>
</feature>
<keyword evidence="5" id="KW-0963">Cytoplasm</keyword>
<dbReference type="InterPro" id="IPR010987">
    <property type="entry name" value="Glutathione-S-Trfase_C-like"/>
</dbReference>
<evidence type="ECO:0000259" key="17">
    <source>
        <dbReference type="PROSITE" id="PS50405"/>
    </source>
</evidence>
<dbReference type="Pfam" id="PF13409">
    <property type="entry name" value="GST_N_2"/>
    <property type="match status" value="1"/>
</dbReference>
<dbReference type="FunFam" id="3.40.30.10:FF:000162">
    <property type="entry name" value="Glutathione S-transferase Gst3"/>
    <property type="match status" value="1"/>
</dbReference>
<comment type="catalytic activity">
    <reaction evidence="11">
        <text>L-dehydroascorbate + 2 glutathione = glutathione disulfide + L-ascorbate</text>
        <dbReference type="Rhea" id="RHEA:24424"/>
        <dbReference type="ChEBI" id="CHEBI:38290"/>
        <dbReference type="ChEBI" id="CHEBI:57925"/>
        <dbReference type="ChEBI" id="CHEBI:58297"/>
        <dbReference type="ChEBI" id="CHEBI:58539"/>
        <dbReference type="EC" id="1.8.5.1"/>
    </reaction>
</comment>
<dbReference type="GO" id="GO:0045174">
    <property type="term" value="F:glutathione dehydrogenase (ascorbate) activity"/>
    <property type="evidence" value="ECO:0007669"/>
    <property type="project" value="UniProtKB-EC"/>
</dbReference>
<evidence type="ECO:0000256" key="5">
    <source>
        <dbReference type="ARBA" id="ARBA00022490"/>
    </source>
</evidence>
<feature type="binding site" evidence="15">
    <location>
        <begin position="179"/>
        <end position="180"/>
    </location>
    <ligand>
        <name>glutathione</name>
        <dbReference type="ChEBI" id="CHEBI:57925"/>
    </ligand>
</feature>
<evidence type="ECO:0000256" key="4">
    <source>
        <dbReference type="ARBA" id="ARBA00012452"/>
    </source>
</evidence>
<dbReference type="PROSITE" id="PS50405">
    <property type="entry name" value="GST_CTER"/>
    <property type="match status" value="1"/>
</dbReference>
<keyword evidence="8" id="KW-0961">Cell wall biogenesis/degradation</keyword>
<evidence type="ECO:0000256" key="16">
    <source>
        <dbReference type="PIRSR" id="PIRSR015753-3"/>
    </source>
</evidence>
<evidence type="ECO:0000256" key="9">
    <source>
        <dbReference type="ARBA" id="ARBA00032186"/>
    </source>
</evidence>
<comment type="catalytic activity">
    <reaction evidence="10">
        <text>RX + glutathione = an S-substituted glutathione + a halide anion + H(+)</text>
        <dbReference type="Rhea" id="RHEA:16437"/>
        <dbReference type="ChEBI" id="CHEBI:15378"/>
        <dbReference type="ChEBI" id="CHEBI:16042"/>
        <dbReference type="ChEBI" id="CHEBI:17792"/>
        <dbReference type="ChEBI" id="CHEBI:57925"/>
        <dbReference type="ChEBI" id="CHEBI:90779"/>
        <dbReference type="EC" id="2.5.1.18"/>
    </reaction>
</comment>
<evidence type="ECO:0000256" key="3">
    <source>
        <dbReference type="ARBA" id="ARBA00012436"/>
    </source>
</evidence>
<dbReference type="EC" id="2.5.1.18" evidence="4"/>
<feature type="domain" description="GST C-terminal" evidence="17">
    <location>
        <begin position="206"/>
        <end position="334"/>
    </location>
</feature>
<dbReference type="InterPro" id="IPR047047">
    <property type="entry name" value="GST_Omega-like_C"/>
</dbReference>
<dbReference type="SFLD" id="SFLDG01148">
    <property type="entry name" value="Xi_(cytGST)"/>
    <property type="match status" value="1"/>
</dbReference>
<dbReference type="CDD" id="cd03190">
    <property type="entry name" value="GST_C_Omega_like"/>
    <property type="match status" value="1"/>
</dbReference>
<dbReference type="InterPro" id="IPR004045">
    <property type="entry name" value="Glutathione_S-Trfase_N"/>
</dbReference>
<dbReference type="EMBL" id="NESQ01000279">
    <property type="protein sequence ID" value="PUU74706.1"/>
    <property type="molecule type" value="Genomic_DNA"/>
</dbReference>
<dbReference type="Pfam" id="PF13410">
    <property type="entry name" value="GST_C_2"/>
    <property type="match status" value="1"/>
</dbReference>
<evidence type="ECO:0000313" key="18">
    <source>
        <dbReference type="EMBL" id="PUU74706.1"/>
    </source>
</evidence>
<dbReference type="GO" id="GO:0071555">
    <property type="term" value="P:cell wall organization"/>
    <property type="evidence" value="ECO:0007669"/>
    <property type="project" value="UniProtKB-KW"/>
</dbReference>
<dbReference type="Gene3D" id="3.40.30.10">
    <property type="entry name" value="Glutaredoxin"/>
    <property type="match status" value="1"/>
</dbReference>
<dbReference type="OrthoDB" id="2309723at2759"/>
<dbReference type="Gene3D" id="1.20.1050.10">
    <property type="match status" value="1"/>
</dbReference>
<dbReference type="InterPro" id="IPR036282">
    <property type="entry name" value="Glutathione-S-Trfase_C_sf"/>
</dbReference>
<comment type="similarity">
    <text evidence="2">Belongs to the GST superfamily. Omega family.</text>
</comment>
<keyword evidence="7" id="KW-0560">Oxidoreductase</keyword>
<evidence type="ECO:0000256" key="7">
    <source>
        <dbReference type="ARBA" id="ARBA00023002"/>
    </source>
</evidence>
<evidence type="ECO:0000256" key="6">
    <source>
        <dbReference type="ARBA" id="ARBA00022679"/>
    </source>
</evidence>
<dbReference type="PANTHER" id="PTHR32419:SF6">
    <property type="entry name" value="GLUTATHIONE S-TRANSFERASE OMEGA-LIKE 1-RELATED"/>
    <property type="match status" value="1"/>
</dbReference>
<feature type="site" description="Lowers pKa of active site Cys" evidence="16">
    <location>
        <position position="289"/>
    </location>
</feature>